<feature type="region of interest" description="Disordered" evidence="1">
    <location>
        <begin position="1402"/>
        <end position="1455"/>
    </location>
</feature>
<evidence type="ECO:0008006" key="6">
    <source>
        <dbReference type="Google" id="ProtNLM"/>
    </source>
</evidence>
<feature type="region of interest" description="Disordered" evidence="1">
    <location>
        <begin position="1053"/>
        <end position="1102"/>
    </location>
</feature>
<gene>
    <name evidence="4" type="ORF">E1288_45325</name>
</gene>
<dbReference type="EMBL" id="SMKW01000161">
    <property type="protein sequence ID" value="TDD33611.1"/>
    <property type="molecule type" value="Genomic_DNA"/>
</dbReference>
<comment type="caution">
    <text evidence="4">The sequence shown here is derived from an EMBL/GenBank/DDBJ whole genome shotgun (WGS) entry which is preliminary data.</text>
</comment>
<evidence type="ECO:0000313" key="5">
    <source>
        <dbReference type="Proteomes" id="UP000294947"/>
    </source>
</evidence>
<dbReference type="InterPro" id="IPR041325">
    <property type="entry name" value="Gln_deamidase_2"/>
</dbReference>
<dbReference type="Pfam" id="PF18626">
    <property type="entry name" value="Gln_deamidase_2"/>
    <property type="match status" value="1"/>
</dbReference>
<dbReference type="Proteomes" id="UP000294947">
    <property type="component" value="Unassembled WGS sequence"/>
</dbReference>
<feature type="non-terminal residue" evidence="4">
    <location>
        <position position="1"/>
    </location>
</feature>
<feature type="compositionally biased region" description="Low complexity" evidence="1">
    <location>
        <begin position="1053"/>
        <end position="1078"/>
    </location>
</feature>
<feature type="region of interest" description="Disordered" evidence="1">
    <location>
        <begin position="379"/>
        <end position="428"/>
    </location>
</feature>
<dbReference type="OrthoDB" id="5524878at2"/>
<keyword evidence="5" id="KW-1185">Reference proteome</keyword>
<name>A0A4R4XQG3_9PSEU</name>
<evidence type="ECO:0000313" key="4">
    <source>
        <dbReference type="EMBL" id="TDD33611.1"/>
    </source>
</evidence>
<dbReference type="CDD" id="cd22744">
    <property type="entry name" value="OTU"/>
    <property type="match status" value="1"/>
</dbReference>
<feature type="region of interest" description="Disordered" evidence="1">
    <location>
        <begin position="2462"/>
        <end position="2487"/>
    </location>
</feature>
<evidence type="ECO:0000256" key="1">
    <source>
        <dbReference type="SAM" id="MobiDB-lite"/>
    </source>
</evidence>
<dbReference type="InterPro" id="IPR028908">
    <property type="entry name" value="Tox-PL_dom"/>
</dbReference>
<feature type="region of interest" description="Disordered" evidence="1">
    <location>
        <begin position="443"/>
        <end position="503"/>
    </location>
</feature>
<feature type="compositionally biased region" description="Basic and acidic residues" evidence="1">
    <location>
        <begin position="1"/>
        <end position="12"/>
    </location>
</feature>
<reference evidence="4 5" key="1">
    <citation type="submission" date="2019-03" db="EMBL/GenBank/DDBJ databases">
        <title>Draft genome sequences of novel Actinobacteria.</title>
        <authorList>
            <person name="Sahin N."/>
            <person name="Ay H."/>
            <person name="Saygin H."/>
        </authorList>
    </citation>
    <scope>NUCLEOTIDE SEQUENCE [LARGE SCALE GENOMIC DNA]</scope>
    <source>
        <strain evidence="4 5">7K502</strain>
    </source>
</reference>
<sequence>NVDEQEGWRPRPDSVAGVDGSIGDVPAAVDRSITDTAVDSGLTHFGLLDFYQTHFDLTHFDLTQFDPTNFDLPDFDLGLGPAGWVLPRLGLIGFDPAGLGLAGVDLPNVDEQEGWRPRPDSVAGVDGSIGDVPAAVDRSITDTAVVPWPDLTNDHRTDSAGADLDYSAGAGHFFAGKPAGMPTDSWCGLAVKGKVVSEPAIHIDSVSPRQASKYIKSEFPHLPFINAANFLWYDRFPGRLRSALRDWYHGHVSDSGPNVNCLKCIEATDNAMDNIAAKAPWVTQPGNTGTAIRNYFHTTEWNRFDSWDDAIRYMKKAQLGARAIVYVETADPVAHVFNVINRPEGVVFLDGQTGRLGKLSPEATQIVLVEYSGRKLEHSGADHQLPDEGGLPSVLTGPATPENTPQPGRYDAGTSIPSGLKPAGSYAGSTAHPAVIVAPPEEMPAATRPDTRPQRTRAVQPDTPPSTAVDAPPPGSPARPDTLLLERDSPLPGPGTAPHVSQSPATGEAVVMDAPASAVPWANDRGDQVGVSFSAHPQVAVSPDTTRATAASRSAWPLFSRRGARTGALFSPKPRINPESNGRPLVGRRGKRTGAALPTSIPPSPTEEPLPDKTETAWPLATSGDARVGASFSSPTDLVTRRYARRVPTVAEPLRHDGPELVVEVPEAGLAPAQRRVLAGHARYLAEQADARAERGFASPVVTLHAADTASAAAVEQVLTGGITEHASRVRGVPTTIDDLGLALTITPAPALPSGVVELRVDWELRGPGHQTLDDTGPERRLAEPLEITAAAGWLPKPHPVLDEMSWAHSTAATAEWMTDPDPVTEQEREAARHDAVPVRVSAEDVGPTTATLTPALRISSWRHPIAYDHARYEVRPGKWVQEYTVRLRFQVGPSVDVRRIVDRAQAGLDRLFNDPGYRLPSGDGLHMRVLHDPSPVAHAIITVRPAGGKTDMLRWAEDADELTLAEEVAHFTGPYDEYVRRDEHGDDWVFRGAGSNRVVTDDGLFTEHLKHYLRELREKGRTDLPPPSVKPRHLWLLENRARALGTTVAVPSSSVVTQSSVEDVEPATVPVPEAPTDQPEPDRTRTRDEGDDVVLPEDSERPAELTQLVPPSVGFIGGLQKLPEDAVSRLFRKATAQPNSLWSHNPWWDKAIAGWNAQVYSPGAKLEEHDRAELEGFADELADMLVERAERGLEMLDLRLTYHGDRVTVEHGRRMPREHGVVDTAVRRALRVRGRGDVAARLRFTYLIRRSEDPWRSVEISVHATPDGTEESYYEASALTEFFLETFDVLSESARQRVSRMVQGFVRRLLGDPGSGEVMDVGVVVNPWYANSDRAAKELVREFEKLIRDDVGAVLARFGTAGSPSVEEILRDFFRIRPYRGAHLYSAVLFDVVRFEQTGSSVGPEDDNAGTDDAGPVVPGTGDTAGEGNSGFDGREQDRSGLTQDPVLLGDGGSWDRQRARATALGLEILDVDANGDCFPQSVLVSVPKEVWGPRLDELGYERTVQGLRHALADNFLQRIIDDPGYFAATAGDGDEWAWSSIEENIRTLGNWYHVGGDIAPQLATGVLGVNIVVIGPGGRESTQGAEFHDDWLTCYIIYNGTNHYMATRPLQDTHTAGGPRDSVAPQPASGQAALGDGYFDGGAPDPITGEMDPFGTGDFGGAVSDPNAAPAAETSGPLHHGSPELMDYEPTAPHATGLGGTQVGERHGGAVASQPGGDNVAALSARRADFIAGQLGSESPDTGAVLRELARVQGDAEISGLIDAFRQRSRDLHAELYEALSDAELDHALTKLGLRQDFSVNPAHSAPSLAARPSQEPVELPGVRAFAEQLQRHIEADQFDDAMIMLHGLDRDMRTVWAVQDAYQAASSRGLGDDLVNLRPEHAHAVFDALGLVNGNPVSLEQAARWHEQLKNSTFNHHSSGTVPIRIDYLDGDSEIRAHFWSLQLQRLGAQPSKVFVVRANPGLSVASANAIDALPGSSGTVNWDFHVAPAIVVDTPYRPRNYVLDPVLSDAPLPAEDWLALMGVDIADENGVILLGGSPEHVQGALDQHLADHPDQWLEYETPLGYYPNGKALVIFSDPGVWGRPRPLPVVPGTSSLREADRQIRRGRGEEELISFNEEAERRAEERRIVDTLLAMIDATLSAGFDVFSFGPADLNALSYDPVELDRFFNEAAPDAAVAGGALSIDDILRSSEEEMQTPLNASNTGQVTGPHDVFAENGSGFDVNAFMTDGALSIDSSSGLPGIPAQQARGLGLEIRDVEFGGGWWYGFDDVVPDPNFVGVKWSGVGGFDGVVSVDRTTARQQEESMSDIAPSREHLEPTGWPLVGGSGERAGAAFLVNTPPSFTGGRLPDNAGEAWPLATGGGDRIGAHFPSSSAPSGSRPHADEQLVSGQAGRGEGNFDGGALDLNAVVAGTDGWFDDMPAAVVDPSITDTAVIPDSALGRSGLGEVGVPDVAVTDPNAMSGAGSDTRSDAPDPVLQWIPEGGLGEVDSVAVWGRSEQAGSPQVK</sequence>
<evidence type="ECO:0000259" key="3">
    <source>
        <dbReference type="Pfam" id="PF18626"/>
    </source>
</evidence>
<proteinExistence type="predicted"/>
<accession>A0A4R4XQG3</accession>
<feature type="region of interest" description="Disordered" evidence="1">
    <location>
        <begin position="1"/>
        <end position="22"/>
    </location>
</feature>
<protein>
    <recommendedName>
        <fullName evidence="6">Protein glutaminase domain-containing protein</fullName>
    </recommendedName>
</protein>
<dbReference type="Gene3D" id="3.10.620.30">
    <property type="match status" value="1"/>
</dbReference>
<feature type="region of interest" description="Disordered" evidence="1">
    <location>
        <begin position="2368"/>
        <end position="2389"/>
    </location>
</feature>
<feature type="region of interest" description="Disordered" evidence="1">
    <location>
        <begin position="1612"/>
        <end position="1719"/>
    </location>
</feature>
<feature type="domain" description="Protein glutaminase" evidence="3">
    <location>
        <begin position="1906"/>
        <end position="2025"/>
    </location>
</feature>
<evidence type="ECO:0000259" key="2">
    <source>
        <dbReference type="Pfam" id="PF15644"/>
    </source>
</evidence>
<feature type="domain" description="Tox-PL" evidence="2">
    <location>
        <begin position="260"/>
        <end position="354"/>
    </location>
</feature>
<dbReference type="Pfam" id="PF15644">
    <property type="entry name" value="Gln_amidase"/>
    <property type="match status" value="1"/>
</dbReference>
<organism evidence="4 5">
    <name type="scientific">Saccharopolyspora elongata</name>
    <dbReference type="NCBI Taxonomy" id="2530387"/>
    <lineage>
        <taxon>Bacteria</taxon>
        <taxon>Bacillati</taxon>
        <taxon>Actinomycetota</taxon>
        <taxon>Actinomycetes</taxon>
        <taxon>Pseudonocardiales</taxon>
        <taxon>Pseudonocardiaceae</taxon>
        <taxon>Saccharopolyspora</taxon>
    </lineage>
</organism>
<feature type="region of interest" description="Disordered" evidence="1">
    <location>
        <begin position="568"/>
        <end position="615"/>
    </location>
</feature>